<keyword evidence="1" id="KW-0812">Transmembrane</keyword>
<dbReference type="AlphaFoldDB" id="A0A9P7UU18"/>
<proteinExistence type="predicted"/>
<evidence type="ECO:0000313" key="3">
    <source>
        <dbReference type="Proteomes" id="UP001049176"/>
    </source>
</evidence>
<organism evidence="2 3">
    <name type="scientific">Marasmius oreades</name>
    <name type="common">fairy-ring Marasmius</name>
    <dbReference type="NCBI Taxonomy" id="181124"/>
    <lineage>
        <taxon>Eukaryota</taxon>
        <taxon>Fungi</taxon>
        <taxon>Dikarya</taxon>
        <taxon>Basidiomycota</taxon>
        <taxon>Agaricomycotina</taxon>
        <taxon>Agaricomycetes</taxon>
        <taxon>Agaricomycetidae</taxon>
        <taxon>Agaricales</taxon>
        <taxon>Marasmiineae</taxon>
        <taxon>Marasmiaceae</taxon>
        <taxon>Marasmius</taxon>
    </lineage>
</organism>
<dbReference type="KEGG" id="more:E1B28_007997"/>
<evidence type="ECO:0000256" key="1">
    <source>
        <dbReference type="SAM" id="Phobius"/>
    </source>
</evidence>
<comment type="caution">
    <text evidence="2">The sequence shown here is derived from an EMBL/GenBank/DDBJ whole genome shotgun (WGS) entry which is preliminary data.</text>
</comment>
<dbReference type="EMBL" id="CM032184">
    <property type="protein sequence ID" value="KAG7094397.1"/>
    <property type="molecule type" value="Genomic_DNA"/>
</dbReference>
<feature type="transmembrane region" description="Helical" evidence="1">
    <location>
        <begin position="44"/>
        <end position="65"/>
    </location>
</feature>
<dbReference type="RefSeq" id="XP_043010867.1">
    <property type="nucleotide sequence ID" value="XM_043152780.1"/>
</dbReference>
<dbReference type="Proteomes" id="UP001049176">
    <property type="component" value="Chromosome 4"/>
</dbReference>
<protein>
    <submittedName>
        <fullName evidence="2">Uncharacterized protein</fullName>
    </submittedName>
</protein>
<keyword evidence="1" id="KW-0472">Membrane</keyword>
<name>A0A9P7UU18_9AGAR</name>
<gene>
    <name evidence="2" type="ORF">E1B28_007997</name>
</gene>
<keyword evidence="3" id="KW-1185">Reference proteome</keyword>
<accession>A0A9P7UU18</accession>
<reference evidence="2" key="1">
    <citation type="journal article" date="2021" name="Genome Biol. Evol.">
        <title>The assembled and annotated genome of the fairy-ring fungus Marasmius oreades.</title>
        <authorList>
            <person name="Hiltunen M."/>
            <person name="Ament-Velasquez S.L."/>
            <person name="Johannesson H."/>
        </authorList>
    </citation>
    <scope>NUCLEOTIDE SEQUENCE</scope>
    <source>
        <strain evidence="2">03SP1</strain>
    </source>
</reference>
<sequence>MHERVDVGGSLPTILLPGERSRLPAFRVLYIYYLGITNHQDRHFVTVAPCLLVSGLMTIFLLGAVHVPIFRLPSATLFLHPNLMEVPGTALPDRIWMWKPCLVNRLNDSDMHGTSGRHEKCLLKLSPTQANKATKFQMAMRGKARHSNVRDEQNVRK</sequence>
<dbReference type="GeneID" id="66077073"/>
<evidence type="ECO:0000313" key="2">
    <source>
        <dbReference type="EMBL" id="KAG7094397.1"/>
    </source>
</evidence>
<keyword evidence="1" id="KW-1133">Transmembrane helix</keyword>